<feature type="active site" description="Proton acceptor 1" evidence="5">
    <location>
        <position position="391"/>
    </location>
</feature>
<dbReference type="EC" id="3.4.-.-" evidence="14"/>
<evidence type="ECO:0000256" key="3">
    <source>
        <dbReference type="ARBA" id="ARBA00023157"/>
    </source>
</evidence>
<keyword evidence="14" id="KW-0482">Metalloprotease</keyword>
<dbReference type="Gene3D" id="1.10.1370.30">
    <property type="match status" value="1"/>
</dbReference>
<feature type="disulfide bond" evidence="10 13">
    <location>
        <begin position="158"/>
        <end position="166"/>
    </location>
</feature>
<organism evidence="16 17">
    <name type="scientific">Petrolisthes cinctipes</name>
    <name type="common">Flat porcelain crab</name>
    <dbReference type="NCBI Taxonomy" id="88211"/>
    <lineage>
        <taxon>Eukaryota</taxon>
        <taxon>Metazoa</taxon>
        <taxon>Ecdysozoa</taxon>
        <taxon>Arthropoda</taxon>
        <taxon>Crustacea</taxon>
        <taxon>Multicrustacea</taxon>
        <taxon>Malacostraca</taxon>
        <taxon>Eumalacostraca</taxon>
        <taxon>Eucarida</taxon>
        <taxon>Decapoda</taxon>
        <taxon>Pleocyemata</taxon>
        <taxon>Anomura</taxon>
        <taxon>Galatheoidea</taxon>
        <taxon>Porcellanidae</taxon>
        <taxon>Petrolisthes</taxon>
    </lineage>
</organism>
<keyword evidence="9 14" id="KW-0862">Zinc</keyword>
<keyword evidence="4 6" id="KW-0325">Glycoprotein</keyword>
<feature type="binding site" evidence="9">
    <location>
        <position position="394"/>
    </location>
    <ligand>
        <name>Zn(2+)</name>
        <dbReference type="ChEBI" id="CHEBI:29105"/>
        <label>1</label>
        <note>catalytic</note>
    </ligand>
</feature>
<keyword evidence="14" id="KW-0378">Hydrolase</keyword>
<dbReference type="AlphaFoldDB" id="A0AAE1EW48"/>
<dbReference type="Pfam" id="PF01401">
    <property type="entry name" value="Peptidase_M2"/>
    <property type="match status" value="1"/>
</dbReference>
<comment type="cofactor">
    <cofactor evidence="14">
        <name>Zn(2+)</name>
        <dbReference type="ChEBI" id="CHEBI:29105"/>
    </cofactor>
    <text evidence="14">Binds 1 zinc ion per subunit.</text>
</comment>
<keyword evidence="14" id="KW-0121">Carboxypeptidase</keyword>
<dbReference type="GO" id="GO:0046872">
    <property type="term" value="F:metal ion binding"/>
    <property type="evidence" value="ECO:0007669"/>
    <property type="project" value="UniProtKB-KW"/>
</dbReference>
<evidence type="ECO:0000256" key="8">
    <source>
        <dbReference type="PIRSR" id="PIRSR601548-2"/>
    </source>
</evidence>
<sequence length="653" mass="74323">MIRPGGLTGTHAQTKPERGQGRAAPDGGQAGSPPTVLVGREVVEAAAEAFMQKKNKELSLQCTKTMKASWHYHTNLTSHNKAVLMAAQSDYQRVRRSSWVEARKWRVLHHFLTLRPALTRQMTFLSHLGPSALSYSYLTMYESVVEDMLAVYRSASVCLPHNPPVCGISINTGLVDVMAGSRDEGVLRHVWREWRQQTSSVKHSFPLYLQLVKRAANINDFPNKADADLAEYGGSSFREELANAWSQLKPLYTHLHAYTRRKLRQVYGSEVVSERGPLPAHLLGNMWGQSWDLGDLLVPYPGQSYPDLTKEMKRQGYTPHRIFEAANRFFGSLNLTLVPSSFWRDSLLQQPPDNRPVICSPSAWDLCNAKDYRVKQCTRVRGKDLISAHHELAHLQYFMQYRHLPYVFRQAPNPGFQEGVGLAVGLSATSPRYLRRLGLITPEQEEGNSRADLNLLMSLALQQITFLPFALLMEEWRWRVAEGTIKRRDWNCAWWDLRYSIQGVKPPVPRSEEDFDPGSKYHIAADLPYTGYLVAFILQFQIHKALCVKADRYQPLIQRRPLHKCHIFQSIAAGEALGTMMRLGKSVGWREALEQLTGPGGGKLNALPTREYFRPLELWLERDNARHGEYIGWRPDGEYCVYKTPSPKGRSCK</sequence>
<evidence type="ECO:0000256" key="2">
    <source>
        <dbReference type="ARBA" id="ARBA00022729"/>
    </source>
</evidence>
<evidence type="ECO:0000256" key="6">
    <source>
        <dbReference type="PIRSR" id="PIRSR601548-10"/>
    </source>
</evidence>
<feature type="binding site" evidence="12">
    <location>
        <position position="390"/>
    </location>
    <ligand>
        <name>Zn(2+)</name>
        <dbReference type="ChEBI" id="CHEBI:29105"/>
        <label>2</label>
        <note>catalytic</note>
    </ligand>
</feature>
<evidence type="ECO:0000256" key="1">
    <source>
        <dbReference type="ARBA" id="ARBA00008139"/>
    </source>
</evidence>
<evidence type="ECO:0000313" key="16">
    <source>
        <dbReference type="EMBL" id="KAK3862430.1"/>
    </source>
</evidence>
<feature type="disulfide bond" evidence="10 13">
    <location>
        <begin position="547"/>
        <end position="565"/>
    </location>
</feature>
<feature type="binding site" evidence="9">
    <location>
        <position position="418"/>
    </location>
    <ligand>
        <name>Zn(2+)</name>
        <dbReference type="ChEBI" id="CHEBI:29105"/>
        <label>1</label>
        <note>catalytic</note>
    </ligand>
</feature>
<feature type="binding site" evidence="12">
    <location>
        <position position="394"/>
    </location>
    <ligand>
        <name>Zn(2+)</name>
        <dbReference type="ChEBI" id="CHEBI:29105"/>
        <label>2</label>
        <note>catalytic</note>
    </ligand>
</feature>
<dbReference type="InterPro" id="IPR001548">
    <property type="entry name" value="Peptidase_M2"/>
</dbReference>
<feature type="active site" description="Proton acceptor 2" evidence="11">
    <location>
        <position position="391"/>
    </location>
</feature>
<accession>A0AAE1EW48</accession>
<dbReference type="EMBL" id="JAWQEG010004249">
    <property type="protein sequence ID" value="KAK3862430.1"/>
    <property type="molecule type" value="Genomic_DNA"/>
</dbReference>
<keyword evidence="14" id="KW-0645">Protease</keyword>
<dbReference type="PANTHER" id="PTHR10514">
    <property type="entry name" value="ANGIOTENSIN-CONVERTING ENZYME"/>
    <property type="match status" value="1"/>
</dbReference>
<evidence type="ECO:0000256" key="5">
    <source>
        <dbReference type="PIRSR" id="PIRSR601548-1"/>
    </source>
</evidence>
<gene>
    <name evidence="16" type="ORF">Pcinc_031710</name>
</gene>
<dbReference type="GO" id="GO:0008241">
    <property type="term" value="F:peptidyl-dipeptidase activity"/>
    <property type="evidence" value="ECO:0007669"/>
    <property type="project" value="InterPro"/>
</dbReference>
<dbReference type="PANTHER" id="PTHR10514:SF40">
    <property type="entry name" value="ANGIOTENSIN-CONVERTING ENZYME"/>
    <property type="match status" value="1"/>
</dbReference>
<feature type="binding site" evidence="9">
    <location>
        <position position="390"/>
    </location>
    <ligand>
        <name>Zn(2+)</name>
        <dbReference type="ChEBI" id="CHEBI:29105"/>
        <label>1</label>
        <note>catalytic</note>
    </ligand>
</feature>
<dbReference type="GO" id="GO:0006508">
    <property type="term" value="P:proteolysis"/>
    <property type="evidence" value="ECO:0007669"/>
    <property type="project" value="UniProtKB-KW"/>
</dbReference>
<comment type="similarity">
    <text evidence="1 13 14">Belongs to the peptidase M2 family.</text>
</comment>
<dbReference type="PRINTS" id="PR00791">
    <property type="entry name" value="PEPDIPTASEA"/>
</dbReference>
<dbReference type="GO" id="GO:0004180">
    <property type="term" value="F:carboxypeptidase activity"/>
    <property type="evidence" value="ECO:0007669"/>
    <property type="project" value="UniProtKB-KW"/>
</dbReference>
<dbReference type="CDD" id="cd06461">
    <property type="entry name" value="M2_ACE"/>
    <property type="match status" value="1"/>
</dbReference>
<keyword evidence="3 10" id="KW-1015">Disulfide bond</keyword>
<evidence type="ECO:0000256" key="9">
    <source>
        <dbReference type="PIRSR" id="PIRSR601548-3"/>
    </source>
</evidence>
<keyword evidence="17" id="KW-1185">Reference proteome</keyword>
<feature type="glycosylation site" description="N-linked (GlcNAc...) asparagine" evidence="6">
    <location>
        <position position="75"/>
    </location>
</feature>
<evidence type="ECO:0000256" key="7">
    <source>
        <dbReference type="PIRSR" id="PIRSR601548-11"/>
    </source>
</evidence>
<feature type="active site" description="Proton donor 2" evidence="7">
    <location>
        <position position="522"/>
    </location>
</feature>
<dbReference type="GO" id="GO:0005886">
    <property type="term" value="C:plasma membrane"/>
    <property type="evidence" value="ECO:0007669"/>
    <property type="project" value="TreeGrafter"/>
</dbReference>
<evidence type="ECO:0000256" key="12">
    <source>
        <dbReference type="PIRSR" id="PIRSR601548-8"/>
    </source>
</evidence>
<dbReference type="SUPFAM" id="SSF55486">
    <property type="entry name" value="Metalloproteases ('zincins'), catalytic domain"/>
    <property type="match status" value="1"/>
</dbReference>
<feature type="active site" description="Proton donor 1" evidence="5">
    <location>
        <position position="522"/>
    </location>
</feature>
<comment type="caution">
    <text evidence="16">The sequence shown here is derived from an EMBL/GenBank/DDBJ whole genome shotgun (WGS) entry which is preliminary data.</text>
</comment>
<feature type="region of interest" description="Disordered" evidence="15">
    <location>
        <begin position="1"/>
        <end position="34"/>
    </location>
</feature>
<evidence type="ECO:0000256" key="13">
    <source>
        <dbReference type="PROSITE-ProRule" id="PRU01355"/>
    </source>
</evidence>
<proteinExistence type="inferred from homology"/>
<dbReference type="GO" id="GO:0008237">
    <property type="term" value="F:metallopeptidase activity"/>
    <property type="evidence" value="ECO:0007669"/>
    <property type="project" value="UniProtKB-KW"/>
</dbReference>
<reference evidence="16" key="1">
    <citation type="submission" date="2023-10" db="EMBL/GenBank/DDBJ databases">
        <title>Genome assemblies of two species of porcelain crab, Petrolisthes cinctipes and Petrolisthes manimaculis (Anomura: Porcellanidae).</title>
        <authorList>
            <person name="Angst P."/>
        </authorList>
    </citation>
    <scope>NUCLEOTIDE SEQUENCE</scope>
    <source>
        <strain evidence="16">PB745_01</strain>
        <tissue evidence="16">Gill</tissue>
    </source>
</reference>
<feature type="binding site" evidence="12">
    <location>
        <position position="418"/>
    </location>
    <ligand>
        <name>Zn(2+)</name>
        <dbReference type="ChEBI" id="CHEBI:29105"/>
        <label>2</label>
        <note>catalytic</note>
    </ligand>
</feature>
<dbReference type="PROSITE" id="PS52011">
    <property type="entry name" value="PEPTIDASE_M2"/>
    <property type="match status" value="1"/>
</dbReference>
<keyword evidence="9 14" id="KW-0479">Metal-binding</keyword>
<evidence type="ECO:0000313" key="17">
    <source>
        <dbReference type="Proteomes" id="UP001286313"/>
    </source>
</evidence>
<feature type="binding site" evidence="8">
    <location>
        <position position="232"/>
    </location>
    <ligand>
        <name>chloride</name>
        <dbReference type="ChEBI" id="CHEBI:17996"/>
        <label>1</label>
    </ligand>
</feature>
<dbReference type="Proteomes" id="UP001286313">
    <property type="component" value="Unassembled WGS sequence"/>
</dbReference>
<keyword evidence="2" id="KW-0732">Signal</keyword>
<name>A0AAE1EW48_PETCI</name>
<feature type="disulfide bond" evidence="10 13">
    <location>
        <begin position="359"/>
        <end position="377"/>
    </location>
</feature>
<evidence type="ECO:0000256" key="15">
    <source>
        <dbReference type="SAM" id="MobiDB-lite"/>
    </source>
</evidence>
<evidence type="ECO:0000256" key="10">
    <source>
        <dbReference type="PIRSR" id="PIRSR601548-4"/>
    </source>
</evidence>
<evidence type="ECO:0000256" key="14">
    <source>
        <dbReference type="RuleBase" id="RU361144"/>
    </source>
</evidence>
<evidence type="ECO:0000256" key="11">
    <source>
        <dbReference type="PIRSR" id="PIRSR601548-6"/>
    </source>
</evidence>
<protein>
    <recommendedName>
        <fullName evidence="14">Angiotensin-converting enzyme</fullName>
        <ecNumber evidence="14">3.4.-.-</ecNumber>
    </recommendedName>
</protein>
<evidence type="ECO:0000256" key="4">
    <source>
        <dbReference type="ARBA" id="ARBA00023180"/>
    </source>
</evidence>